<dbReference type="EMBL" id="CP016379">
    <property type="protein sequence ID" value="AZR71988.1"/>
    <property type="molecule type" value="Genomic_DNA"/>
</dbReference>
<dbReference type="OrthoDB" id="9815896at2"/>
<dbReference type="GO" id="GO:0016740">
    <property type="term" value="F:transferase activity"/>
    <property type="evidence" value="ECO:0007669"/>
    <property type="project" value="UniProtKB-KW"/>
</dbReference>
<dbReference type="Proteomes" id="UP000267250">
    <property type="component" value="Chromosome"/>
</dbReference>
<protein>
    <recommendedName>
        <fullName evidence="3">tRNA threonylcarbamoyladenosine biosynthesis protein TsaE</fullName>
    </recommendedName>
    <alternativeName>
        <fullName evidence="10">t(6)A37 threonylcarbamoyladenosine biosynthesis protein TsaE</fullName>
    </alternativeName>
</protein>
<dbReference type="InterPro" id="IPR027417">
    <property type="entry name" value="P-loop_NTPase"/>
</dbReference>
<dbReference type="SUPFAM" id="SSF52540">
    <property type="entry name" value="P-loop containing nucleoside triphosphate hydrolases"/>
    <property type="match status" value="1"/>
</dbReference>
<keyword evidence="12" id="KW-1185">Reference proteome</keyword>
<proteinExistence type="inferred from homology"/>
<comment type="subcellular location">
    <subcellularLocation>
        <location evidence="1">Cytoplasm</location>
    </subcellularLocation>
</comment>
<keyword evidence="6" id="KW-0479">Metal-binding</keyword>
<keyword evidence="9" id="KW-0460">Magnesium</keyword>
<comment type="similarity">
    <text evidence="2">Belongs to the TsaE family.</text>
</comment>
<organism evidence="11 12">
    <name type="scientific">Anoxybacter fermentans</name>
    <dbReference type="NCBI Taxonomy" id="1323375"/>
    <lineage>
        <taxon>Bacteria</taxon>
        <taxon>Bacillati</taxon>
        <taxon>Bacillota</taxon>
        <taxon>Clostridia</taxon>
        <taxon>Halanaerobiales</taxon>
        <taxon>Anoxybacter</taxon>
    </lineage>
</organism>
<keyword evidence="8" id="KW-0067">ATP-binding</keyword>
<dbReference type="Pfam" id="PF02367">
    <property type="entry name" value="TsaE"/>
    <property type="match status" value="1"/>
</dbReference>
<dbReference type="Gene3D" id="3.40.50.300">
    <property type="entry name" value="P-loop containing nucleotide triphosphate hydrolases"/>
    <property type="match status" value="1"/>
</dbReference>
<keyword evidence="5" id="KW-0819">tRNA processing</keyword>
<dbReference type="PANTHER" id="PTHR33540">
    <property type="entry name" value="TRNA THREONYLCARBAMOYLADENOSINE BIOSYNTHESIS PROTEIN TSAE"/>
    <property type="match status" value="1"/>
</dbReference>
<evidence type="ECO:0000256" key="10">
    <source>
        <dbReference type="ARBA" id="ARBA00032441"/>
    </source>
</evidence>
<dbReference type="GO" id="GO:0002949">
    <property type="term" value="P:tRNA threonylcarbamoyladenosine modification"/>
    <property type="evidence" value="ECO:0007669"/>
    <property type="project" value="InterPro"/>
</dbReference>
<keyword evidence="11" id="KW-0808">Transferase</keyword>
<evidence type="ECO:0000256" key="8">
    <source>
        <dbReference type="ARBA" id="ARBA00022840"/>
    </source>
</evidence>
<dbReference type="KEGG" id="aft:BBF96_00350"/>
<name>A0A3Q9HNE5_9FIRM</name>
<evidence type="ECO:0000256" key="6">
    <source>
        <dbReference type="ARBA" id="ARBA00022723"/>
    </source>
</evidence>
<evidence type="ECO:0000256" key="4">
    <source>
        <dbReference type="ARBA" id="ARBA00022490"/>
    </source>
</evidence>
<dbReference type="RefSeq" id="WP_127015320.1">
    <property type="nucleotide sequence ID" value="NZ_CP016379.1"/>
</dbReference>
<evidence type="ECO:0000256" key="9">
    <source>
        <dbReference type="ARBA" id="ARBA00022842"/>
    </source>
</evidence>
<evidence type="ECO:0000256" key="2">
    <source>
        <dbReference type="ARBA" id="ARBA00007599"/>
    </source>
</evidence>
<dbReference type="InterPro" id="IPR003442">
    <property type="entry name" value="T6A_TsaE"/>
</dbReference>
<dbReference type="GO" id="GO:0005524">
    <property type="term" value="F:ATP binding"/>
    <property type="evidence" value="ECO:0007669"/>
    <property type="project" value="UniProtKB-KW"/>
</dbReference>
<sequence>MFLYTTNSPEETVDFGKKLGKLIEPGMVILLIGDLGAGKTCLAGGILKALGVEDYVTSPTYTLVNEYWGSLPVAHFDLYRLDEPDQLFDIGFEEYLDGERVVLIEWPERANGYLPPTHLKVELTGEGERRNISLVPVGAKYRDLCERMKDFVGAGD</sequence>
<keyword evidence="7" id="KW-0547">Nucleotide-binding</keyword>
<keyword evidence="4" id="KW-0963">Cytoplasm</keyword>
<evidence type="ECO:0000256" key="5">
    <source>
        <dbReference type="ARBA" id="ARBA00022694"/>
    </source>
</evidence>
<reference evidence="11 12" key="1">
    <citation type="submission" date="2016-07" db="EMBL/GenBank/DDBJ databases">
        <title>Genome and transcriptome analysis of iron-reducing fermentative bacteria Anoxybacter fermentans.</title>
        <authorList>
            <person name="Zeng X."/>
            <person name="Shao Z."/>
        </authorList>
    </citation>
    <scope>NUCLEOTIDE SEQUENCE [LARGE SCALE GENOMIC DNA]</scope>
    <source>
        <strain evidence="11 12">DY22613</strain>
    </source>
</reference>
<evidence type="ECO:0000313" key="11">
    <source>
        <dbReference type="EMBL" id="AZR71988.1"/>
    </source>
</evidence>
<evidence type="ECO:0000256" key="1">
    <source>
        <dbReference type="ARBA" id="ARBA00004496"/>
    </source>
</evidence>
<gene>
    <name evidence="11" type="ORF">BBF96_00350</name>
</gene>
<dbReference type="GO" id="GO:0046872">
    <property type="term" value="F:metal ion binding"/>
    <property type="evidence" value="ECO:0007669"/>
    <property type="project" value="UniProtKB-KW"/>
</dbReference>
<evidence type="ECO:0000313" key="12">
    <source>
        <dbReference type="Proteomes" id="UP000267250"/>
    </source>
</evidence>
<dbReference type="GO" id="GO:0005737">
    <property type="term" value="C:cytoplasm"/>
    <property type="evidence" value="ECO:0007669"/>
    <property type="project" value="UniProtKB-SubCell"/>
</dbReference>
<dbReference type="AlphaFoldDB" id="A0A3Q9HNE5"/>
<evidence type="ECO:0000256" key="7">
    <source>
        <dbReference type="ARBA" id="ARBA00022741"/>
    </source>
</evidence>
<dbReference type="NCBIfam" id="TIGR00150">
    <property type="entry name" value="T6A_YjeE"/>
    <property type="match status" value="1"/>
</dbReference>
<dbReference type="PANTHER" id="PTHR33540:SF2">
    <property type="entry name" value="TRNA THREONYLCARBAMOYLADENOSINE BIOSYNTHESIS PROTEIN TSAE"/>
    <property type="match status" value="1"/>
</dbReference>
<evidence type="ECO:0000256" key="3">
    <source>
        <dbReference type="ARBA" id="ARBA00019010"/>
    </source>
</evidence>
<accession>A0A3Q9HNE5</accession>